<evidence type="ECO:0000313" key="2">
    <source>
        <dbReference type="WBParaSite" id="ALUE_0001715301-mRNA-1"/>
    </source>
</evidence>
<sequence length="56" mass="6427">MVMMEVERLVKPVERCAKCGLLVKDVRLAYSDAVRTLEWEECTDDCGIAMWPLSHV</sequence>
<reference evidence="2" key="1">
    <citation type="submission" date="2017-02" db="UniProtKB">
        <authorList>
            <consortium name="WormBaseParasite"/>
        </authorList>
    </citation>
    <scope>IDENTIFICATION</scope>
</reference>
<protein>
    <submittedName>
        <fullName evidence="2">4Fe-4S ferredoxin-type domain-containing protein</fullName>
    </submittedName>
</protein>
<dbReference type="AlphaFoldDB" id="A0A0M3IFX7"/>
<evidence type="ECO:0000313" key="1">
    <source>
        <dbReference type="Proteomes" id="UP000036681"/>
    </source>
</evidence>
<accession>A0A0M3IFX7</accession>
<name>A0A0M3IFX7_ASCLU</name>
<keyword evidence="1" id="KW-1185">Reference proteome</keyword>
<organism evidence="1 2">
    <name type="scientific">Ascaris lumbricoides</name>
    <name type="common">Giant roundworm</name>
    <dbReference type="NCBI Taxonomy" id="6252"/>
    <lineage>
        <taxon>Eukaryota</taxon>
        <taxon>Metazoa</taxon>
        <taxon>Ecdysozoa</taxon>
        <taxon>Nematoda</taxon>
        <taxon>Chromadorea</taxon>
        <taxon>Rhabditida</taxon>
        <taxon>Spirurina</taxon>
        <taxon>Ascaridomorpha</taxon>
        <taxon>Ascaridoidea</taxon>
        <taxon>Ascarididae</taxon>
        <taxon>Ascaris</taxon>
    </lineage>
</organism>
<proteinExistence type="predicted"/>
<dbReference type="WBParaSite" id="ALUE_0001715301-mRNA-1">
    <property type="protein sequence ID" value="ALUE_0001715301-mRNA-1"/>
    <property type="gene ID" value="ALUE_0001715301"/>
</dbReference>
<dbReference type="Proteomes" id="UP000036681">
    <property type="component" value="Unplaced"/>
</dbReference>